<dbReference type="Gene3D" id="3.40.50.1950">
    <property type="entry name" value="Flavin prenyltransferase-like"/>
    <property type="match status" value="1"/>
</dbReference>
<reference evidence="2 3" key="1">
    <citation type="submission" date="2019-07" db="EMBL/GenBank/DDBJ databases">
        <title>Lentzea xizangensis sp. nov., isolated from Qinghai-Tibetan Plateau Soils.</title>
        <authorList>
            <person name="Huang J."/>
        </authorList>
    </citation>
    <scope>NUCLEOTIDE SEQUENCE [LARGE SCALE GENOMIC DNA]</scope>
    <source>
        <strain evidence="2 3">FXJ1.1311</strain>
    </source>
</reference>
<dbReference type="AlphaFoldDB" id="A0A563EIT2"/>
<accession>A0A563EIT2</accession>
<evidence type="ECO:0000313" key="3">
    <source>
        <dbReference type="Proteomes" id="UP000316639"/>
    </source>
</evidence>
<evidence type="ECO:0000259" key="1">
    <source>
        <dbReference type="Pfam" id="PF02441"/>
    </source>
</evidence>
<evidence type="ECO:0000313" key="2">
    <source>
        <dbReference type="EMBL" id="TWP46728.1"/>
    </source>
</evidence>
<proteinExistence type="predicted"/>
<dbReference type="Proteomes" id="UP000316639">
    <property type="component" value="Unassembled WGS sequence"/>
</dbReference>
<comment type="caution">
    <text evidence="2">The sequence shown here is derived from an EMBL/GenBank/DDBJ whole genome shotgun (WGS) entry which is preliminary data.</text>
</comment>
<dbReference type="RefSeq" id="WP_146358463.1">
    <property type="nucleotide sequence ID" value="NZ_VOBR01000030.1"/>
</dbReference>
<dbReference type="InterPro" id="IPR036551">
    <property type="entry name" value="Flavin_trans-like"/>
</dbReference>
<feature type="domain" description="Flavoprotein" evidence="1">
    <location>
        <begin position="11"/>
        <end position="143"/>
    </location>
</feature>
<dbReference type="InterPro" id="IPR003382">
    <property type="entry name" value="Flavoprotein"/>
</dbReference>
<keyword evidence="3" id="KW-1185">Reference proteome</keyword>
<protein>
    <submittedName>
        <fullName evidence="2">Flavoprotein</fullName>
    </submittedName>
</protein>
<name>A0A563EIT2_9PSEU</name>
<organism evidence="2 3">
    <name type="scientific">Lentzea tibetensis</name>
    <dbReference type="NCBI Taxonomy" id="2591470"/>
    <lineage>
        <taxon>Bacteria</taxon>
        <taxon>Bacillati</taxon>
        <taxon>Actinomycetota</taxon>
        <taxon>Actinomycetes</taxon>
        <taxon>Pseudonocardiales</taxon>
        <taxon>Pseudonocardiaceae</taxon>
        <taxon>Lentzea</taxon>
    </lineage>
</organism>
<sequence>MILGLVASAGGGVEQWFRTGLVEPAIQRGWQPAITFTPTVARWFEPELAALQALTDLPVRWLPRLPSEPKPYPMPDAFIFAPATANSIAKLALGIADNQALTALGEALGTVPMVIRPQANDAQRGHPAWAGHVETLRRAGAVIAEPESPERLIDYLEAAVAR</sequence>
<dbReference type="SUPFAM" id="SSF52507">
    <property type="entry name" value="Homo-oligomeric flavin-containing Cys decarboxylases, HFCD"/>
    <property type="match status" value="1"/>
</dbReference>
<dbReference type="OrthoDB" id="161343at2"/>
<dbReference type="Pfam" id="PF02441">
    <property type="entry name" value="Flavoprotein"/>
    <property type="match status" value="1"/>
</dbReference>
<dbReference type="GO" id="GO:0003824">
    <property type="term" value="F:catalytic activity"/>
    <property type="evidence" value="ECO:0007669"/>
    <property type="project" value="InterPro"/>
</dbReference>
<gene>
    <name evidence="2" type="ORF">FKR81_34645</name>
</gene>
<dbReference type="EMBL" id="VOBR01000030">
    <property type="protein sequence ID" value="TWP46728.1"/>
    <property type="molecule type" value="Genomic_DNA"/>
</dbReference>